<dbReference type="EMBL" id="BGZK01000321">
    <property type="protein sequence ID" value="GBP36660.1"/>
    <property type="molecule type" value="Genomic_DNA"/>
</dbReference>
<dbReference type="AlphaFoldDB" id="A0A4C1VDQ2"/>
<comment type="caution">
    <text evidence="2">The sequence shown here is derived from an EMBL/GenBank/DDBJ whole genome shotgun (WGS) entry which is preliminary data.</text>
</comment>
<evidence type="ECO:0000313" key="3">
    <source>
        <dbReference type="Proteomes" id="UP000299102"/>
    </source>
</evidence>
<proteinExistence type="predicted"/>
<evidence type="ECO:0000256" key="1">
    <source>
        <dbReference type="SAM" id="MobiDB-lite"/>
    </source>
</evidence>
<dbReference type="Proteomes" id="UP000299102">
    <property type="component" value="Unassembled WGS sequence"/>
</dbReference>
<feature type="region of interest" description="Disordered" evidence="1">
    <location>
        <begin position="151"/>
        <end position="176"/>
    </location>
</feature>
<protein>
    <recommendedName>
        <fullName evidence="4">Reverse transcriptase domain-containing protein</fullName>
    </recommendedName>
</protein>
<accession>A0A4C1VDQ2</accession>
<keyword evidence="3" id="KW-1185">Reference proteome</keyword>
<gene>
    <name evidence="2" type="ORF">EVAR_35245_1</name>
</gene>
<sequence length="400" mass="44285">MGVFCDLSKPFDCVNHETLIRVLHHFGITGRGALDLLASDLANRVQKVVVNNINYLDPWSTWECHRNQSSLDVIRHFALVTCCGCSQNFHFAKVDQSRNTGWDLVFPSFFEEKACDIRTDGRMDGRMCRNYKDSIFVILARNPKKEVSKSDCQVEWPTGGGGRREEAPGFVPELSDGEPARNHTSCTVYDIAHHSVELEASRIKVYSRRLQRQSYFLIPAVLRYQYGEGCAECGVRAGTSGRLGPRAGSRPTHIVAERSLCDIFSRGGNSTAARDRISDYRSDYAEDTGGYCRAPPAPARADLAPREMRYFCVIELNDNQIAAVMLGAMTHVIVRLQLAPRVCAPALTVHGDGRHTDHIAKVSIDGATKPNILGRGGAGSAAPPRDVRRRRVAPFSSTFS</sequence>
<reference evidence="2 3" key="1">
    <citation type="journal article" date="2019" name="Commun. Biol.">
        <title>The bagworm genome reveals a unique fibroin gene that provides high tensile strength.</title>
        <authorList>
            <person name="Kono N."/>
            <person name="Nakamura H."/>
            <person name="Ohtoshi R."/>
            <person name="Tomita M."/>
            <person name="Numata K."/>
            <person name="Arakawa K."/>
        </authorList>
    </citation>
    <scope>NUCLEOTIDE SEQUENCE [LARGE SCALE GENOMIC DNA]</scope>
</reference>
<dbReference type="OrthoDB" id="414730at2759"/>
<organism evidence="2 3">
    <name type="scientific">Eumeta variegata</name>
    <name type="common">Bagworm moth</name>
    <name type="synonym">Eumeta japonica</name>
    <dbReference type="NCBI Taxonomy" id="151549"/>
    <lineage>
        <taxon>Eukaryota</taxon>
        <taxon>Metazoa</taxon>
        <taxon>Ecdysozoa</taxon>
        <taxon>Arthropoda</taxon>
        <taxon>Hexapoda</taxon>
        <taxon>Insecta</taxon>
        <taxon>Pterygota</taxon>
        <taxon>Neoptera</taxon>
        <taxon>Endopterygota</taxon>
        <taxon>Lepidoptera</taxon>
        <taxon>Glossata</taxon>
        <taxon>Ditrysia</taxon>
        <taxon>Tineoidea</taxon>
        <taxon>Psychidae</taxon>
        <taxon>Oiketicinae</taxon>
        <taxon>Eumeta</taxon>
    </lineage>
</organism>
<evidence type="ECO:0000313" key="2">
    <source>
        <dbReference type="EMBL" id="GBP36660.1"/>
    </source>
</evidence>
<name>A0A4C1VDQ2_EUMVA</name>
<evidence type="ECO:0008006" key="4">
    <source>
        <dbReference type="Google" id="ProtNLM"/>
    </source>
</evidence>